<sequence>MHFLKEDDAEAGIIRCRIDAEIARYPKAVFSSSPMVGQVVSPPMVVGRKCWLLFLCFYRTGSDYHHLARRFGITGASQFPIQYLLATKRFNPIALALGTSHDRISRWHRALGWVSSSFLAAHGLLYLNFYIQVGGLGAALFRPVPVLGMLALSSMTLLGSTSTVFVRRHAYRVFYFTHVMLVMAIPILAWFHSHRGYGRLFVAESLGVFVFQRIVRNLGVKTLRATLTKIPGTNLIKIVAQAPPQLTEQLQQAVGSHASSTPVRLLWAVREASELMWAKNILRDPASEAADKSKSPQQPDDISSILAENESKKGPIEVDEMFGESSDERVAVVACGPATIVDDVRAAVGFWVEKGRDVYFDKANFSLMSNDAELTSTKECIISGCTVADGDALAANNLPAFWDDPHFRLNWTDRTLEYHVIQIAKRFPNNLLTGRETRRHLKAVHRDTGRIVGYVRWILPAEFDPSFWTEAVTPAVSEDDEVFFRRLASMADWDTGDTTYEPISPVQKAENEILSKKAYIQLDYLAVHPDYQDRGIGTQLVASGLKEAQKIGLDVYVRAFRPGVGLYRRLGFRIEKEIVLDDSEEGGPGEVYRALMTYAVA</sequence>
<dbReference type="AlphaFoldDB" id="A0AB34FFX0"/>
<name>A0AB34FFX0_9HYPO</name>
<feature type="transmembrane region" description="Helical" evidence="8">
    <location>
        <begin position="143"/>
        <end position="166"/>
    </location>
</feature>
<dbReference type="Pfam" id="PF01794">
    <property type="entry name" value="Ferric_reduct"/>
    <property type="match status" value="1"/>
</dbReference>
<evidence type="ECO:0000256" key="2">
    <source>
        <dbReference type="ARBA" id="ARBA00022448"/>
    </source>
</evidence>
<dbReference type="GO" id="GO:0005886">
    <property type="term" value="C:plasma membrane"/>
    <property type="evidence" value="ECO:0007669"/>
    <property type="project" value="TreeGrafter"/>
</dbReference>
<feature type="transmembrane region" description="Helical" evidence="8">
    <location>
        <begin position="110"/>
        <end position="131"/>
    </location>
</feature>
<comment type="caution">
    <text evidence="10">The sequence shown here is derived from an EMBL/GenBank/DDBJ whole genome shotgun (WGS) entry which is preliminary data.</text>
</comment>
<dbReference type="Pfam" id="PF13508">
    <property type="entry name" value="Acetyltransf_7"/>
    <property type="match status" value="1"/>
</dbReference>
<evidence type="ECO:0000256" key="8">
    <source>
        <dbReference type="SAM" id="Phobius"/>
    </source>
</evidence>
<evidence type="ECO:0000259" key="9">
    <source>
        <dbReference type="PROSITE" id="PS51186"/>
    </source>
</evidence>
<dbReference type="InterPro" id="IPR000182">
    <property type="entry name" value="GNAT_dom"/>
</dbReference>
<feature type="transmembrane region" description="Helical" evidence="8">
    <location>
        <begin position="173"/>
        <end position="191"/>
    </location>
</feature>
<evidence type="ECO:0000313" key="10">
    <source>
        <dbReference type="EMBL" id="KAJ6438083.1"/>
    </source>
</evidence>
<evidence type="ECO:0000256" key="4">
    <source>
        <dbReference type="ARBA" id="ARBA00022989"/>
    </source>
</evidence>
<keyword evidence="5" id="KW-0406">Ion transport</keyword>
<evidence type="ECO:0000313" key="11">
    <source>
        <dbReference type="Proteomes" id="UP001163105"/>
    </source>
</evidence>
<evidence type="ECO:0000256" key="3">
    <source>
        <dbReference type="ARBA" id="ARBA00022692"/>
    </source>
</evidence>
<dbReference type="InterPro" id="IPR039261">
    <property type="entry name" value="FNR_nucleotide-bd"/>
</dbReference>
<dbReference type="GO" id="GO:0016747">
    <property type="term" value="F:acyltransferase activity, transferring groups other than amino-acyl groups"/>
    <property type="evidence" value="ECO:0007669"/>
    <property type="project" value="InterPro"/>
</dbReference>
<dbReference type="CDD" id="cd04301">
    <property type="entry name" value="NAT_SF"/>
    <property type="match status" value="1"/>
</dbReference>
<keyword evidence="6 8" id="KW-0472">Membrane</keyword>
<dbReference type="GO" id="GO:0000293">
    <property type="term" value="F:ferric-chelate reductase activity"/>
    <property type="evidence" value="ECO:0007669"/>
    <property type="project" value="TreeGrafter"/>
</dbReference>
<proteinExistence type="predicted"/>
<dbReference type="InterPro" id="IPR016181">
    <property type="entry name" value="Acyl_CoA_acyltransferase"/>
</dbReference>
<evidence type="ECO:0000256" key="7">
    <source>
        <dbReference type="SAM" id="MobiDB-lite"/>
    </source>
</evidence>
<dbReference type="Gene3D" id="3.40.50.80">
    <property type="entry name" value="Nucleotide-binding domain of ferredoxin-NADP reductase (FNR) module"/>
    <property type="match status" value="1"/>
</dbReference>
<dbReference type="GO" id="GO:0006879">
    <property type="term" value="P:intracellular iron ion homeostasis"/>
    <property type="evidence" value="ECO:0007669"/>
    <property type="project" value="TreeGrafter"/>
</dbReference>
<keyword evidence="11" id="KW-1185">Reference proteome</keyword>
<keyword evidence="2" id="KW-0813">Transport</keyword>
<gene>
    <name evidence="10" type="ORF">O9K51_08672</name>
</gene>
<dbReference type="Proteomes" id="UP001163105">
    <property type="component" value="Unassembled WGS sequence"/>
</dbReference>
<reference evidence="10" key="1">
    <citation type="submission" date="2023-01" db="EMBL/GenBank/DDBJ databases">
        <title>The growth and conidiation of Purpureocillium lavendulum are regulated by nitrogen source and histone H3K14 acetylation.</title>
        <authorList>
            <person name="Tang P."/>
            <person name="Han J."/>
            <person name="Zhang C."/>
            <person name="Tang P."/>
            <person name="Qi F."/>
            <person name="Zhang K."/>
            <person name="Liang L."/>
        </authorList>
    </citation>
    <scope>NUCLEOTIDE SEQUENCE</scope>
    <source>
        <strain evidence="10">YMF1.00683</strain>
    </source>
</reference>
<evidence type="ECO:0000256" key="1">
    <source>
        <dbReference type="ARBA" id="ARBA00004141"/>
    </source>
</evidence>
<dbReference type="SUPFAM" id="SSF55729">
    <property type="entry name" value="Acyl-CoA N-acyltransferases (Nat)"/>
    <property type="match status" value="1"/>
</dbReference>
<organism evidence="10 11">
    <name type="scientific">Purpureocillium lavendulum</name>
    <dbReference type="NCBI Taxonomy" id="1247861"/>
    <lineage>
        <taxon>Eukaryota</taxon>
        <taxon>Fungi</taxon>
        <taxon>Dikarya</taxon>
        <taxon>Ascomycota</taxon>
        <taxon>Pezizomycotina</taxon>
        <taxon>Sordariomycetes</taxon>
        <taxon>Hypocreomycetidae</taxon>
        <taxon>Hypocreales</taxon>
        <taxon>Ophiocordycipitaceae</taxon>
        <taxon>Purpureocillium</taxon>
    </lineage>
</organism>
<dbReference type="InterPro" id="IPR051410">
    <property type="entry name" value="Ferric/Cupric_Reductase"/>
</dbReference>
<protein>
    <recommendedName>
        <fullName evidence="9">N-acetyltransferase domain-containing protein</fullName>
    </recommendedName>
</protein>
<dbReference type="PROSITE" id="PS51186">
    <property type="entry name" value="GNAT"/>
    <property type="match status" value="1"/>
</dbReference>
<dbReference type="PANTHER" id="PTHR32361">
    <property type="entry name" value="FERRIC/CUPRIC REDUCTASE TRANSMEMBRANE COMPONENT"/>
    <property type="match status" value="1"/>
</dbReference>
<dbReference type="InterPro" id="IPR013130">
    <property type="entry name" value="Fe3_Rdtase_TM_dom"/>
</dbReference>
<dbReference type="GO" id="GO:0006826">
    <property type="term" value="P:iron ion transport"/>
    <property type="evidence" value="ECO:0007669"/>
    <property type="project" value="TreeGrafter"/>
</dbReference>
<keyword evidence="4 8" id="KW-1133">Transmembrane helix</keyword>
<comment type="subcellular location">
    <subcellularLocation>
        <location evidence="1">Membrane</location>
        <topology evidence="1">Multi-pass membrane protein</topology>
    </subcellularLocation>
</comment>
<evidence type="ECO:0000256" key="6">
    <source>
        <dbReference type="ARBA" id="ARBA00023136"/>
    </source>
</evidence>
<dbReference type="PANTHER" id="PTHR32361:SF9">
    <property type="entry name" value="FERRIC REDUCTASE TRANSMEMBRANE COMPONENT 3-RELATED"/>
    <property type="match status" value="1"/>
</dbReference>
<dbReference type="Gene3D" id="3.40.630.30">
    <property type="match status" value="1"/>
</dbReference>
<keyword evidence="3 8" id="KW-0812">Transmembrane</keyword>
<feature type="region of interest" description="Disordered" evidence="7">
    <location>
        <begin position="287"/>
        <end position="309"/>
    </location>
</feature>
<dbReference type="GO" id="GO:0015677">
    <property type="term" value="P:copper ion import"/>
    <property type="evidence" value="ECO:0007669"/>
    <property type="project" value="TreeGrafter"/>
</dbReference>
<dbReference type="EMBL" id="JAQHRD010000008">
    <property type="protein sequence ID" value="KAJ6438083.1"/>
    <property type="molecule type" value="Genomic_DNA"/>
</dbReference>
<feature type="domain" description="N-acetyltransferase" evidence="9">
    <location>
        <begin position="380"/>
        <end position="598"/>
    </location>
</feature>
<accession>A0AB34FFX0</accession>
<evidence type="ECO:0000256" key="5">
    <source>
        <dbReference type="ARBA" id="ARBA00023065"/>
    </source>
</evidence>